<sequence length="67" mass="8241">MICFGKRYQACQSKIENSRFWKLCIDEPFIISTNYRLWNLDRWKWKAKGTSCQNLFNKEYIKRQLSL</sequence>
<evidence type="ECO:0000313" key="2">
    <source>
        <dbReference type="Proteomes" id="UP001162131"/>
    </source>
</evidence>
<accession>A0AAU9JBM2</accession>
<dbReference type="EMBL" id="CAJZBQ010000021">
    <property type="protein sequence ID" value="CAG9319108.1"/>
    <property type="molecule type" value="Genomic_DNA"/>
</dbReference>
<proteinExistence type="predicted"/>
<dbReference type="AlphaFoldDB" id="A0AAU9JBM2"/>
<name>A0AAU9JBM2_9CILI</name>
<protein>
    <submittedName>
        <fullName evidence="1">Uncharacterized protein</fullName>
    </submittedName>
</protein>
<keyword evidence="2" id="KW-1185">Reference proteome</keyword>
<organism evidence="1 2">
    <name type="scientific">Blepharisma stoltei</name>
    <dbReference type="NCBI Taxonomy" id="1481888"/>
    <lineage>
        <taxon>Eukaryota</taxon>
        <taxon>Sar</taxon>
        <taxon>Alveolata</taxon>
        <taxon>Ciliophora</taxon>
        <taxon>Postciliodesmatophora</taxon>
        <taxon>Heterotrichea</taxon>
        <taxon>Heterotrichida</taxon>
        <taxon>Blepharismidae</taxon>
        <taxon>Blepharisma</taxon>
    </lineage>
</organism>
<dbReference type="Proteomes" id="UP001162131">
    <property type="component" value="Unassembled WGS sequence"/>
</dbReference>
<reference evidence="1" key="1">
    <citation type="submission" date="2021-09" db="EMBL/GenBank/DDBJ databases">
        <authorList>
            <consortium name="AG Swart"/>
            <person name="Singh M."/>
            <person name="Singh A."/>
            <person name="Seah K."/>
            <person name="Emmerich C."/>
        </authorList>
    </citation>
    <scope>NUCLEOTIDE SEQUENCE</scope>
    <source>
        <strain evidence="1">ATCC30299</strain>
    </source>
</reference>
<evidence type="ECO:0000313" key="1">
    <source>
        <dbReference type="EMBL" id="CAG9319108.1"/>
    </source>
</evidence>
<gene>
    <name evidence="1" type="ORF">BSTOLATCC_MIC22458</name>
</gene>
<comment type="caution">
    <text evidence="1">The sequence shown here is derived from an EMBL/GenBank/DDBJ whole genome shotgun (WGS) entry which is preliminary data.</text>
</comment>